<dbReference type="AlphaFoldDB" id="E1Y8P9"/>
<dbReference type="GO" id="GO:0051536">
    <property type="term" value="F:iron-sulfur cluster binding"/>
    <property type="evidence" value="ECO:0007669"/>
    <property type="project" value="UniProtKB-KW"/>
</dbReference>
<dbReference type="InterPro" id="IPR003813">
    <property type="entry name" value="MvhD/FlpD"/>
</dbReference>
<accession>E1Y8P9</accession>
<dbReference type="Pfam" id="PF02662">
    <property type="entry name" value="FlpD"/>
    <property type="match status" value="1"/>
</dbReference>
<dbReference type="GO" id="GO:0016491">
    <property type="term" value="F:oxidoreductase activity"/>
    <property type="evidence" value="ECO:0007669"/>
    <property type="project" value="UniProtKB-KW"/>
</dbReference>
<gene>
    <name evidence="6" type="ORF">N47_A09720</name>
</gene>
<feature type="domain" description="F420-non-reducing hydrogenase iron-sulfur subunit D" evidence="5">
    <location>
        <begin position="33"/>
        <end position="129"/>
    </location>
</feature>
<keyword evidence="2" id="KW-0560">Oxidoreductase</keyword>
<evidence type="ECO:0000313" key="6">
    <source>
        <dbReference type="EMBL" id="CBX26943.1"/>
    </source>
</evidence>
<keyword evidence="4" id="KW-0411">Iron-sulfur</keyword>
<organism evidence="6">
    <name type="scientific">uncultured Desulfobacterium sp</name>
    <dbReference type="NCBI Taxonomy" id="201089"/>
    <lineage>
        <taxon>Bacteria</taxon>
        <taxon>Pseudomonadati</taxon>
        <taxon>Thermodesulfobacteriota</taxon>
        <taxon>Desulfobacteria</taxon>
        <taxon>Desulfobacterales</taxon>
        <taxon>Desulfobacteriaceae</taxon>
        <taxon>Desulfobacterium</taxon>
        <taxon>environmental samples</taxon>
    </lineage>
</organism>
<proteinExistence type="predicted"/>
<protein>
    <recommendedName>
        <fullName evidence="5">F420-non-reducing hydrogenase iron-sulfur subunit D domain-containing protein</fullName>
    </recommendedName>
</protein>
<evidence type="ECO:0000256" key="3">
    <source>
        <dbReference type="ARBA" id="ARBA00023004"/>
    </source>
</evidence>
<keyword evidence="3" id="KW-0408">Iron</keyword>
<dbReference type="GO" id="GO:0046872">
    <property type="term" value="F:metal ion binding"/>
    <property type="evidence" value="ECO:0007669"/>
    <property type="project" value="UniProtKB-KW"/>
</dbReference>
<evidence type="ECO:0000256" key="4">
    <source>
        <dbReference type="ARBA" id="ARBA00023014"/>
    </source>
</evidence>
<evidence type="ECO:0000256" key="1">
    <source>
        <dbReference type="ARBA" id="ARBA00022723"/>
    </source>
</evidence>
<name>E1Y8P9_9BACT</name>
<evidence type="ECO:0000259" key="5">
    <source>
        <dbReference type="Pfam" id="PF02662"/>
    </source>
</evidence>
<keyword evidence="1" id="KW-0479">Metal-binding</keyword>
<reference evidence="6" key="1">
    <citation type="journal article" date="2011" name="Environ. Microbiol.">
        <title>Genomic insights into the metabolic potential of the polycyclic aromatic hydrocarbon degrading sulfate-reducing Deltaproteobacterium N47.</title>
        <authorList>
            <person name="Bergmann F."/>
            <person name="Selesi D."/>
            <person name="Weinmaier T."/>
            <person name="Tischler P."/>
            <person name="Rattei T."/>
            <person name="Meckenstock R.U."/>
        </authorList>
    </citation>
    <scope>NUCLEOTIDE SEQUENCE</scope>
</reference>
<dbReference type="EMBL" id="FR695864">
    <property type="protein sequence ID" value="CBX26943.1"/>
    <property type="molecule type" value="Genomic_DNA"/>
</dbReference>
<evidence type="ECO:0000256" key="2">
    <source>
        <dbReference type="ARBA" id="ARBA00023002"/>
    </source>
</evidence>
<sequence length="139" mass="15622">MKKKLKPKITVFHCINAINNCESLPVPYKSSFKLKSVKMACSGMVKDSFLLRAFEAGSDAVIVFVCPEGQCRYVEGNIRAKNRVNWVKKLLDEIEIGGKRLSIHNIANGDTEAAVHIIRQVLVDINELGPNPARHWNNY</sequence>